<evidence type="ECO:0000256" key="2">
    <source>
        <dbReference type="SAM" id="MobiDB-lite"/>
    </source>
</evidence>
<feature type="region of interest" description="Disordered" evidence="2">
    <location>
        <begin position="121"/>
        <end position="147"/>
    </location>
</feature>
<reference evidence="4" key="1">
    <citation type="submission" date="2021-01" db="EMBL/GenBank/DDBJ databases">
        <title>Whole genome shotgun sequence of Acrocarpospora phusangensis NBRC 108782.</title>
        <authorList>
            <person name="Komaki H."/>
            <person name="Tamura T."/>
        </authorList>
    </citation>
    <scope>NUCLEOTIDE SEQUENCE</scope>
    <source>
        <strain evidence="4">NBRC 108782</strain>
    </source>
</reference>
<dbReference type="EMBL" id="BOOA01000007">
    <property type="protein sequence ID" value="GIH23011.1"/>
    <property type="molecule type" value="Genomic_DNA"/>
</dbReference>
<dbReference type="RefSeq" id="WP_204039829.1">
    <property type="nucleotide sequence ID" value="NZ_BOOA01000007.1"/>
</dbReference>
<comment type="caution">
    <text evidence="4">The sequence shown here is derived from an EMBL/GenBank/DDBJ whole genome shotgun (WGS) entry which is preliminary data.</text>
</comment>
<dbReference type="AlphaFoldDB" id="A0A919UIS3"/>
<name>A0A919UIS3_9ACTN</name>
<dbReference type="InterPro" id="IPR054612">
    <property type="entry name" value="Phage_capsid-like_C"/>
</dbReference>
<protein>
    <recommendedName>
        <fullName evidence="3">Phage capsid-like C-terminal domain-containing protein</fullName>
    </recommendedName>
</protein>
<proteinExistence type="predicted"/>
<dbReference type="NCBIfam" id="TIGR01554">
    <property type="entry name" value="major_cap_HK97"/>
    <property type="match status" value="1"/>
</dbReference>
<evidence type="ECO:0000256" key="1">
    <source>
        <dbReference type="ARBA" id="ARBA00004328"/>
    </source>
</evidence>
<dbReference type="Gene3D" id="3.30.2320.10">
    <property type="entry name" value="hypothetical protein PF0899 domain"/>
    <property type="match status" value="1"/>
</dbReference>
<evidence type="ECO:0000313" key="4">
    <source>
        <dbReference type="EMBL" id="GIH23011.1"/>
    </source>
</evidence>
<feature type="compositionally biased region" description="Low complexity" evidence="2">
    <location>
        <begin position="138"/>
        <end position="147"/>
    </location>
</feature>
<sequence length="492" mass="53165">MTKVLTPGQRHRLESLGIPHTKFGRVLNRATAIPPKDVPIPANSEELAEMIGDPGRLAPVIANPKAFQDFVEAYAQKQQGEGTELRQIVQTELQRELRNLIKDKELDGDNVDRIKRLNLDPQTKNRNRGGMLTSYGQGATPSPTAPGAALDGQFANALDFIKAIWHRNTSPEAEDKRKLILNAASSVSPADGGFLVPERMRAQLMEIALEMAVVRSRATVVPMDSSRVPFPTIDVSSNASSLYGGMIAYWAEESALLTESEPEFGRVMLDANTLTGLSVVPNQLLQDSFVSFVALMERLWPKVLAFEEDAAFMTANGVGKPLGWMGAGNPAAIAVAADAEQDPDTIVYENVVNMYARMLPSSLNSAVWVVSPDAIPQLYTMALSVGTGGAPVLVVNAAGPGPATLLGRPIIVSEKAGRLGERGDIAFADLSYYLIGDRLAMTADSSSDYRFGHNQTTFRIVQRVDGRPWIQNAITPRNGGNSLSPFVELAAR</sequence>
<keyword evidence="5" id="KW-1185">Reference proteome</keyword>
<dbReference type="InterPro" id="IPR024455">
    <property type="entry name" value="Phage_capsid"/>
</dbReference>
<gene>
    <name evidence="4" type="ORF">Aph01nite_13210</name>
</gene>
<dbReference type="Pfam" id="PF05065">
    <property type="entry name" value="Phage_capsid"/>
    <property type="match status" value="1"/>
</dbReference>
<evidence type="ECO:0000259" key="3">
    <source>
        <dbReference type="Pfam" id="PF05065"/>
    </source>
</evidence>
<dbReference type="Proteomes" id="UP000640052">
    <property type="component" value="Unassembled WGS sequence"/>
</dbReference>
<feature type="domain" description="Phage capsid-like C-terminal" evidence="3">
    <location>
        <begin position="192"/>
        <end position="475"/>
    </location>
</feature>
<accession>A0A919UIS3</accession>
<organism evidence="4 5">
    <name type="scientific">Acrocarpospora phusangensis</name>
    <dbReference type="NCBI Taxonomy" id="1070424"/>
    <lineage>
        <taxon>Bacteria</taxon>
        <taxon>Bacillati</taxon>
        <taxon>Actinomycetota</taxon>
        <taxon>Actinomycetes</taxon>
        <taxon>Streptosporangiales</taxon>
        <taxon>Streptosporangiaceae</taxon>
        <taxon>Acrocarpospora</taxon>
    </lineage>
</organism>
<dbReference type="Gene3D" id="3.30.2400.10">
    <property type="entry name" value="Major capsid protein gp5"/>
    <property type="match status" value="1"/>
</dbReference>
<comment type="subcellular location">
    <subcellularLocation>
        <location evidence="1">Virion</location>
    </subcellularLocation>
</comment>
<evidence type="ECO:0000313" key="5">
    <source>
        <dbReference type="Proteomes" id="UP000640052"/>
    </source>
</evidence>
<dbReference type="SUPFAM" id="SSF56563">
    <property type="entry name" value="Major capsid protein gp5"/>
    <property type="match status" value="1"/>
</dbReference>